<evidence type="ECO:0000256" key="7">
    <source>
        <dbReference type="ARBA" id="ARBA00023033"/>
    </source>
</evidence>
<keyword evidence="4" id="KW-0479">Metal-binding</keyword>
<keyword evidence="6" id="KW-0408">Iron</keyword>
<organism evidence="8 9">
    <name type="scientific">Asbolus verrucosus</name>
    <name type="common">Desert ironclad beetle</name>
    <dbReference type="NCBI Taxonomy" id="1661398"/>
    <lineage>
        <taxon>Eukaryota</taxon>
        <taxon>Metazoa</taxon>
        <taxon>Ecdysozoa</taxon>
        <taxon>Arthropoda</taxon>
        <taxon>Hexapoda</taxon>
        <taxon>Insecta</taxon>
        <taxon>Pterygota</taxon>
        <taxon>Neoptera</taxon>
        <taxon>Endopterygota</taxon>
        <taxon>Coleoptera</taxon>
        <taxon>Polyphaga</taxon>
        <taxon>Cucujiformia</taxon>
        <taxon>Tenebrionidae</taxon>
        <taxon>Pimeliinae</taxon>
        <taxon>Asbolus</taxon>
    </lineage>
</organism>
<dbReference type="GO" id="GO:0004497">
    <property type="term" value="F:monooxygenase activity"/>
    <property type="evidence" value="ECO:0007669"/>
    <property type="project" value="UniProtKB-KW"/>
</dbReference>
<dbReference type="Proteomes" id="UP000292052">
    <property type="component" value="Unassembled WGS sequence"/>
</dbReference>
<comment type="cofactor">
    <cofactor evidence="1">
        <name>heme</name>
        <dbReference type="ChEBI" id="CHEBI:30413"/>
    </cofactor>
</comment>
<gene>
    <name evidence="8" type="ORF">BDFB_005200</name>
</gene>
<dbReference type="AlphaFoldDB" id="A0A482VFX0"/>
<accession>A0A482VFX0</accession>
<dbReference type="Gene3D" id="1.10.630.10">
    <property type="entry name" value="Cytochrome P450"/>
    <property type="match status" value="2"/>
</dbReference>
<evidence type="ECO:0000256" key="6">
    <source>
        <dbReference type="ARBA" id="ARBA00023004"/>
    </source>
</evidence>
<dbReference type="InterPro" id="IPR002401">
    <property type="entry name" value="Cyt_P450_E_grp-I"/>
</dbReference>
<name>A0A482VFX0_ASBVE</name>
<reference evidence="8 9" key="1">
    <citation type="submission" date="2017-03" db="EMBL/GenBank/DDBJ databases">
        <title>Genome of the blue death feigning beetle - Asbolus verrucosus.</title>
        <authorList>
            <person name="Rider S.D."/>
        </authorList>
    </citation>
    <scope>NUCLEOTIDE SEQUENCE [LARGE SCALE GENOMIC DNA]</scope>
    <source>
        <strain evidence="8">Butters</strain>
        <tissue evidence="8">Head and leg muscle</tissue>
    </source>
</reference>
<dbReference type="InterPro" id="IPR001128">
    <property type="entry name" value="Cyt_P450"/>
</dbReference>
<evidence type="ECO:0000256" key="2">
    <source>
        <dbReference type="ARBA" id="ARBA00010617"/>
    </source>
</evidence>
<evidence type="ECO:0000256" key="3">
    <source>
        <dbReference type="ARBA" id="ARBA00022617"/>
    </source>
</evidence>
<dbReference type="SUPFAM" id="SSF48264">
    <property type="entry name" value="Cytochrome P450"/>
    <property type="match status" value="1"/>
</dbReference>
<comment type="similarity">
    <text evidence="2">Belongs to the cytochrome P450 family.</text>
</comment>
<dbReference type="PANTHER" id="PTHR24279">
    <property type="entry name" value="CYTOCHROME P450"/>
    <property type="match status" value="1"/>
</dbReference>
<dbReference type="OrthoDB" id="3945418at2759"/>
<dbReference type="GO" id="GO:0005506">
    <property type="term" value="F:iron ion binding"/>
    <property type="evidence" value="ECO:0007669"/>
    <property type="project" value="InterPro"/>
</dbReference>
<dbReference type="STRING" id="1661398.A0A482VFX0"/>
<comment type="caution">
    <text evidence="8">The sequence shown here is derived from an EMBL/GenBank/DDBJ whole genome shotgun (WGS) entry which is preliminary data.</text>
</comment>
<evidence type="ECO:0000256" key="1">
    <source>
        <dbReference type="ARBA" id="ARBA00001971"/>
    </source>
</evidence>
<dbReference type="InterPro" id="IPR050479">
    <property type="entry name" value="CYP11_CYP27_families"/>
</dbReference>
<keyword evidence="9" id="KW-1185">Reference proteome</keyword>
<evidence type="ECO:0000256" key="4">
    <source>
        <dbReference type="ARBA" id="ARBA00022723"/>
    </source>
</evidence>
<dbReference type="Pfam" id="PF00067">
    <property type="entry name" value="p450"/>
    <property type="match status" value="2"/>
</dbReference>
<dbReference type="PRINTS" id="PR00463">
    <property type="entry name" value="EP450I"/>
</dbReference>
<protein>
    <submittedName>
        <fullName evidence="8">p450 domain containing protein</fullName>
    </submittedName>
</protein>
<dbReference type="EMBL" id="QDEB01104810">
    <property type="protein sequence ID" value="RZC10209.1"/>
    <property type="molecule type" value="Genomic_DNA"/>
</dbReference>
<evidence type="ECO:0000313" key="8">
    <source>
        <dbReference type="EMBL" id="RZC10209.1"/>
    </source>
</evidence>
<dbReference type="PANTHER" id="PTHR24279:SF120">
    <property type="entry name" value="CYTOCHROME P450"/>
    <property type="match status" value="1"/>
</dbReference>
<evidence type="ECO:0000313" key="9">
    <source>
        <dbReference type="Proteomes" id="UP000292052"/>
    </source>
</evidence>
<evidence type="ECO:0000256" key="5">
    <source>
        <dbReference type="ARBA" id="ARBA00023002"/>
    </source>
</evidence>
<dbReference type="InterPro" id="IPR036396">
    <property type="entry name" value="Cyt_P450_sf"/>
</dbReference>
<dbReference type="GO" id="GO:0016705">
    <property type="term" value="F:oxidoreductase activity, acting on paired donors, with incorporation or reduction of molecular oxygen"/>
    <property type="evidence" value="ECO:0007669"/>
    <property type="project" value="InterPro"/>
</dbReference>
<dbReference type="GO" id="GO:0020037">
    <property type="term" value="F:heme binding"/>
    <property type="evidence" value="ECO:0007669"/>
    <property type="project" value="InterPro"/>
</dbReference>
<keyword evidence="5" id="KW-0560">Oxidoreductase</keyword>
<keyword evidence="7" id="KW-0503">Monooxygenase</keyword>
<proteinExistence type="inferred from homology"/>
<sequence length="341" mass="39540">MKQNHSTRFLDLNLCPLSEIVGDSCYPKLEIFMDLGNNSCNNCRLHKLYGDVTILKGMLNRKPMVLLFNEKDFEMLYRNEGVWPIREGTEVGKYYRKSRPEIFKTTGFLSTHGEEWFKFRSMVNPILMQPRNVLQYVDRMNIVADELNDNIKYLSEQNSNGEMPENFNIELYKWSLESIGVVTMDKHLEILAKASYLKAVIKETLRLVPIATGNLRTTVKKVVLGGYQIPTGTDVITNQLILCQMDQYFPRANEFVPERWLSTTIGELSYKNVNPVVYASFGYGPRAYVGKRLANLELEVALLKVIRNFEFKWPHEDMVFETKLFYGIARPLKLHVKPLNN</sequence>
<keyword evidence="3" id="KW-0349">Heme</keyword>